<evidence type="ECO:0000313" key="3">
    <source>
        <dbReference type="Proteomes" id="UP000664034"/>
    </source>
</evidence>
<evidence type="ECO:0000259" key="1">
    <source>
        <dbReference type="Pfam" id="PF14344"/>
    </source>
</evidence>
<keyword evidence="3" id="KW-1185">Reference proteome</keyword>
<gene>
    <name evidence="2" type="ORF">J2I47_09015</name>
</gene>
<proteinExistence type="predicted"/>
<organism evidence="2 3">
    <name type="scientific">Fibrella rubiginis</name>
    <dbReference type="NCBI Taxonomy" id="2817060"/>
    <lineage>
        <taxon>Bacteria</taxon>
        <taxon>Pseudomonadati</taxon>
        <taxon>Bacteroidota</taxon>
        <taxon>Cytophagia</taxon>
        <taxon>Cytophagales</taxon>
        <taxon>Spirosomataceae</taxon>
        <taxon>Fibrella</taxon>
    </lineage>
</organism>
<dbReference type="Pfam" id="PF14344">
    <property type="entry name" value="DUF4397"/>
    <property type="match status" value="1"/>
</dbReference>
<sequence>MKHFIYVLIAAGTVLASCEKNTLSIPVDPVTSGARLKVINAAPDLPGGVEVAANGRKLSAYTPIGASTSSPGIVGGITFGNSFPSISSNYVVVTPGALSLSLTSPATTTVNSATAIGTASVTLEDNKYYSLVVSGTGVQPETFLVNDDFSQATSSNRFYVRFMNLIPNGPTSYDLGLLGADGKTVTPLVQNIPYKTATAFIPVDVANGATLVLRGSGSAANIGANYVFTNLTNGRVFTVFARGVFGRTGAQAPALNGYINR</sequence>
<dbReference type="PROSITE" id="PS51257">
    <property type="entry name" value="PROKAR_LIPOPROTEIN"/>
    <property type="match status" value="1"/>
</dbReference>
<name>A0A939K116_9BACT</name>
<dbReference type="RefSeq" id="WP_207364229.1">
    <property type="nucleotide sequence ID" value="NZ_JAFMYV010000003.1"/>
</dbReference>
<evidence type="ECO:0000313" key="2">
    <source>
        <dbReference type="EMBL" id="MBO0936682.1"/>
    </source>
</evidence>
<dbReference type="EMBL" id="JAFMYV010000003">
    <property type="protein sequence ID" value="MBO0936682.1"/>
    <property type="molecule type" value="Genomic_DNA"/>
</dbReference>
<reference evidence="2" key="1">
    <citation type="submission" date="2021-03" db="EMBL/GenBank/DDBJ databases">
        <title>Fibrella sp. HMF5335 genome sequencing and assembly.</title>
        <authorList>
            <person name="Kang H."/>
            <person name="Kim H."/>
            <person name="Bae S."/>
            <person name="Joh K."/>
        </authorList>
    </citation>
    <scope>NUCLEOTIDE SEQUENCE</scope>
    <source>
        <strain evidence="2">HMF5335</strain>
    </source>
</reference>
<feature type="domain" description="DUF4397" evidence="1">
    <location>
        <begin position="34"/>
        <end position="170"/>
    </location>
</feature>
<protein>
    <submittedName>
        <fullName evidence="2">DUF4397 domain-containing protein</fullName>
    </submittedName>
</protein>
<dbReference type="AlphaFoldDB" id="A0A939K116"/>
<dbReference type="InterPro" id="IPR025510">
    <property type="entry name" value="DUF4397"/>
</dbReference>
<dbReference type="Proteomes" id="UP000664034">
    <property type="component" value="Unassembled WGS sequence"/>
</dbReference>
<accession>A0A939K116</accession>
<comment type="caution">
    <text evidence="2">The sequence shown here is derived from an EMBL/GenBank/DDBJ whole genome shotgun (WGS) entry which is preliminary data.</text>
</comment>